<evidence type="ECO:0000256" key="1">
    <source>
        <dbReference type="SAM" id="MobiDB-lite"/>
    </source>
</evidence>
<feature type="compositionally biased region" description="Basic and acidic residues" evidence="1">
    <location>
        <begin position="247"/>
        <end position="257"/>
    </location>
</feature>
<dbReference type="RefSeq" id="XP_028512533.1">
    <property type="nucleotide sequence ID" value="XM_028656732.1"/>
</dbReference>
<feature type="region of interest" description="Disordered" evidence="1">
    <location>
        <begin position="57"/>
        <end position="272"/>
    </location>
</feature>
<feature type="region of interest" description="Disordered" evidence="1">
    <location>
        <begin position="287"/>
        <end position="339"/>
    </location>
</feature>
<name>A0A913YC32_EXADI</name>
<evidence type="ECO:0000313" key="2">
    <source>
        <dbReference type="EnsemblMetazoa" id="XP_028512533.1"/>
    </source>
</evidence>
<feature type="compositionally biased region" description="Acidic residues" evidence="1">
    <location>
        <begin position="489"/>
        <end position="498"/>
    </location>
</feature>
<keyword evidence="3" id="KW-1185">Reference proteome</keyword>
<reference evidence="2" key="1">
    <citation type="submission" date="2022-11" db="UniProtKB">
        <authorList>
            <consortium name="EnsemblMetazoa"/>
        </authorList>
    </citation>
    <scope>IDENTIFICATION</scope>
</reference>
<feature type="compositionally biased region" description="Polar residues" evidence="1">
    <location>
        <begin position="149"/>
        <end position="165"/>
    </location>
</feature>
<proteinExistence type="predicted"/>
<feature type="compositionally biased region" description="Polar residues" evidence="1">
    <location>
        <begin position="27"/>
        <end position="39"/>
    </location>
</feature>
<sequence>MAEKGKSRINRTRSNFVKRQEGKEFVVQNSSNRSASHSVLETADANSVTFNADRVPTFFPANNQTEPQNDFKPTKPKLWLKRKSASKPRSAKDSGEPAKPIYSDVVARRNQSASSRYSERFYSTTDSATSFSEDDTDHKKDATKKPLKGNSNMVHERQVQPTRGKNSYADDFKTKSKKVAFSNAADEGEEMKIVNGPKRKSRNERSLSGDVRNTNRRFAISNDQSNSKDVLPKDNKDRVVVVSSEETSSKPKEDRNNTKTKPKWNGNFSKDNSTRYGYAARNNNLKASGAAVDNTPSVEKTTANTNAPRAGTTKTERFQRREPVKSESDIAKAKQTESLQTDNHTTHLDGTVSLMNLDALRQKHPGCCNECIIARAESADVTNTPQDRPKILDTLKTNMLTSSDNEEEQVEGIKTSLTFINDAMAALQIMQRLIENVGSTRDFLTQFYDSLGKTRDVARCRRSASSSSEEIVESSFSDVERDEWFGNVSDEEDVDEAVSNEQVKTKSVSTSNGDANKGVAESHDHCQSSLKSSFRPRKYVKKDRDRNLLELSKEWEKRNTIRKPSKGQSKN</sequence>
<dbReference type="Proteomes" id="UP000887567">
    <property type="component" value="Unplaced"/>
</dbReference>
<feature type="compositionally biased region" description="Basic and acidic residues" evidence="1">
    <location>
        <begin position="230"/>
        <end position="239"/>
    </location>
</feature>
<accession>A0A913YC32</accession>
<feature type="region of interest" description="Disordered" evidence="1">
    <location>
        <begin position="487"/>
        <end position="538"/>
    </location>
</feature>
<organism evidence="2 3">
    <name type="scientific">Exaiptasia diaphana</name>
    <name type="common">Tropical sea anemone</name>
    <name type="synonym">Aiptasia pulchella</name>
    <dbReference type="NCBI Taxonomy" id="2652724"/>
    <lineage>
        <taxon>Eukaryota</taxon>
        <taxon>Metazoa</taxon>
        <taxon>Cnidaria</taxon>
        <taxon>Anthozoa</taxon>
        <taxon>Hexacorallia</taxon>
        <taxon>Actiniaria</taxon>
        <taxon>Aiptasiidae</taxon>
        <taxon>Exaiptasia</taxon>
    </lineage>
</organism>
<feature type="compositionally biased region" description="Basic and acidic residues" evidence="1">
    <location>
        <begin position="314"/>
        <end position="335"/>
    </location>
</feature>
<feature type="region of interest" description="Disordered" evidence="1">
    <location>
        <begin position="1"/>
        <end position="39"/>
    </location>
</feature>
<dbReference type="KEGG" id="epa:114574364"/>
<dbReference type="OrthoDB" id="10283563at2759"/>
<feature type="compositionally biased region" description="Polar residues" evidence="1">
    <location>
        <begin position="109"/>
        <end position="131"/>
    </location>
</feature>
<feature type="compositionally biased region" description="Polar residues" evidence="1">
    <location>
        <begin position="294"/>
        <end position="307"/>
    </location>
</feature>
<feature type="compositionally biased region" description="Basic residues" evidence="1">
    <location>
        <begin position="74"/>
        <end position="86"/>
    </location>
</feature>
<feature type="region of interest" description="Disordered" evidence="1">
    <location>
        <begin position="551"/>
        <end position="571"/>
    </location>
</feature>
<protein>
    <submittedName>
        <fullName evidence="2">Uncharacterized protein</fullName>
    </submittedName>
</protein>
<dbReference type="EnsemblMetazoa" id="XM_028656732.1">
    <property type="protein sequence ID" value="XP_028512533.1"/>
    <property type="gene ID" value="LOC114574364"/>
</dbReference>
<dbReference type="GeneID" id="114574364"/>
<evidence type="ECO:0000313" key="3">
    <source>
        <dbReference type="Proteomes" id="UP000887567"/>
    </source>
</evidence>
<dbReference type="AlphaFoldDB" id="A0A913YC32"/>
<feature type="compositionally biased region" description="Polar residues" evidence="1">
    <location>
        <begin position="499"/>
        <end position="514"/>
    </location>
</feature>